<comment type="subcellular location">
    <subcellularLocation>
        <location evidence="1">Secreted</location>
    </subcellularLocation>
</comment>
<reference evidence="7 8" key="1">
    <citation type="submission" date="2017-09" db="EMBL/GenBank/DDBJ databases">
        <title>Bacterial strain isolated from the female urinary microbiota.</title>
        <authorList>
            <person name="Thomas-White K."/>
            <person name="Kumar N."/>
            <person name="Forster S."/>
            <person name="Putonti C."/>
            <person name="Lawley T."/>
            <person name="Wolfe A.J."/>
        </authorList>
    </citation>
    <scope>NUCLEOTIDE SEQUENCE [LARGE SCALE GENOMIC DNA]</scope>
    <source>
        <strain evidence="7 8">UMB0818</strain>
    </source>
</reference>
<dbReference type="Pfam" id="PF13517">
    <property type="entry name" value="FG-GAP_3"/>
    <property type="match status" value="1"/>
</dbReference>
<dbReference type="Gene3D" id="2.180.10.10">
    <property type="entry name" value="RHS repeat-associated core"/>
    <property type="match status" value="2"/>
</dbReference>
<keyword evidence="4" id="KW-0677">Repeat</keyword>
<dbReference type="Pfam" id="PF05593">
    <property type="entry name" value="RHS_repeat"/>
    <property type="match status" value="1"/>
</dbReference>
<keyword evidence="3" id="KW-0732">Signal</keyword>
<dbReference type="GO" id="GO:0005576">
    <property type="term" value="C:extracellular region"/>
    <property type="evidence" value="ECO:0007669"/>
    <property type="project" value="UniProtKB-SubCell"/>
</dbReference>
<dbReference type="RefSeq" id="WP_102189093.1">
    <property type="nucleotide sequence ID" value="NZ_PNGI01000040.1"/>
</dbReference>
<dbReference type="InterPro" id="IPR006530">
    <property type="entry name" value="YD"/>
</dbReference>
<dbReference type="EMBL" id="PNGI01000040">
    <property type="protein sequence ID" value="PMC07307.1"/>
    <property type="molecule type" value="Genomic_DNA"/>
</dbReference>
<dbReference type="GO" id="GO:0005737">
    <property type="term" value="C:cytoplasm"/>
    <property type="evidence" value="ECO:0007669"/>
    <property type="project" value="InterPro"/>
</dbReference>
<protein>
    <recommendedName>
        <fullName evidence="6">Teneurin-like YD-shell domain-containing protein</fullName>
    </recommendedName>
</protein>
<evidence type="ECO:0000313" key="8">
    <source>
        <dbReference type="Proteomes" id="UP000235661"/>
    </source>
</evidence>
<dbReference type="InterPro" id="IPR003284">
    <property type="entry name" value="Sal_SpvB"/>
</dbReference>
<evidence type="ECO:0000256" key="3">
    <source>
        <dbReference type="ARBA" id="ARBA00022729"/>
    </source>
</evidence>
<proteinExistence type="predicted"/>
<dbReference type="InterPro" id="IPR022385">
    <property type="entry name" value="Rhs_assc_core"/>
</dbReference>
<evidence type="ECO:0000256" key="2">
    <source>
        <dbReference type="ARBA" id="ARBA00022525"/>
    </source>
</evidence>
<sequence length="2168" mass="242423">MKNNILHLSLLLLAFFVNTTQIRSQYVTDSLRISPTAEQAAEQKNEDIIVEYEITAAGDTVFHYKRKPFDFGVIYNGAPKRIYSEEAGLMYRGVAVRKAMMATVQGASSLDFGKDIGKIPFTEGMTPSGGKTYSIPITTDPVSSSAPQISIAYNSQSGNGVAGYGWNLAGISAITVTGKTIHYDGITAPVDLSKPSECVFALDGARLVNNTGSLTAYQYETAQGFVLVKKHLYGTNVAYFTVAYPNGSTATFGFTNNTDMKYVYPITEITDIKGYKINFDYIESGNNYYLTKVSYGGKTTATHQAEILFNYVDRIDFTTAYISALPISANKLLKSVVSRNKVNGAWQELCTYRLTHELNDVQRLTQIDCTSGSSSLNPLRFSYGHYYDHQSGQLTREYSQFLSSYFSSSSAASPVYVRGKFIKNKFGDGLITFPGTFSTYKKTGERVKKFLGIVTGRYEIYGSGYPADQNILIAPGLSFFSNTQTIKTEEGFQTIQAVDVNGDGVDEIVKVNFNGTNQGNTILKITTYTHSGASFSSQSFNVSVIGEVNNRNKTWSPMSRLYFFGDFKGTGKVQLLTVTHNKAFTGQDMTSYFALIDLETKTKISESSLFSVGFSDGNYIYPLDMDGDGKMELCYATSSGMDVYGLSENIFTKLYTTGSINRSQFNKKPVLADLNADGKIDILVPPNESYQDTQLTELPIWAPHRCPFCNGLEPITEMFNPNCRHCGLNLQPHYTYKDRYAARCRKCNNQLQPCNGNYPNDPYNSQPGYPGGQGSNDSFCCSTHGSEIMEEVDFGYVNNGNKWTAYLSTGKGFLSSTMSIVNTEYDEQYFLMDINGDGNADMLRVKNNQVNLFLNKNGVIQPTLAGAVTIPSGTKILPSNVCDYYSMSHFIAIEDAEVNCYRFTKDNRKAHLLTTLTDSYGNRYTNGYSDMTELSGNYYATNTYRSYPYCSFIAPLNLLRSSEIYTGSNILVKRYYYSYYGAVMHRTGLGFGGFEKVVTNENVENIMVEETRDPQLFGVTTMVDSPYKTISYSYSQDYFSNKKNNPRLIYTSETDKLTHVYSYASYEYDAYNNPTKVTTYLGSPALRTTTVQTYDDLVTSGRYLIGQPVTKTVTNVRGGTSWVNKETVAYNANRLPETRISYIQDNKVNETRWTYDAYGNITSELSAPYDVSTFLGTTFTYDAEGRNLASSTNALGQTTTYANYDKFGHAGTVTDFKHRTTSYQYDAWGQLISTQHPDGTKEEVKTDWGGQGLYTVTKTATGKPSTIVHYDALGREIRKGNLRFDGQWQFVDQTYDGRGRLEKVSLPFRGTSPNFWATYTYDPYNRPLSLIEASGKTTTWAYDGLSTTETRNGIATTKTTDESGALIKVEDPGGTIEYTLRPDGQPSHITAPGNVVTSFEYDQYGRQTSITDPSAGRQSFTETYAADGSKTLTVTDARNVSNTTVYDQYGRVVEKRADTNTSYVYNDDGTLAQLYSDNLSMRVFEYDEMDRVAAVWDNLSEGKFLEKRFSYHDGNIAEISYTSQTGAIATEKYVYSNGYNTEIKLNDDISIWKLTEENALGQPTKAATGSLVRTYAYNEFGMPTGRAAGNIQNFAYDFDVQTGNLNSRTDNIRHLTETFGYDNLNRLSSIGQQQITYAPNGNITQMPGMGSMQYNHADRPYQVTMLTPDGNTVPLRSQTVAYNSIQRPDEILENGIKASLTYNADGDRIKMIVDSGGFILLTRYYFDGKYEIDGIKANAAQRLYIGGDAYSAPAVYVKEENSSEWKIYYICRDYLGSITHIANADGTLKQELSYDAWGRLRNPDTHVAYAPGTEPALFVGRGYTGHEHLQQFGLINMNARLYDPVLGRFLSPDPYVQMPDFTQNFNRYSYCLNNPLCYVDKDGESFLLILAAVAGAYLGGVASNNGELNPLSWNWKEPATYLGIGVGAITGYACGYGIANPGTFSYTFGINNAWVGAGLTLGTTGTLRNWVFHWSTIGGGGGGISNQYFSSHTVNQNIHQNILYEKEKWDWSDYESASMTLPLLYDDAWGYGVVDDIIVAGAYIKATYDFINDNEYLIRKQTKEIEYWLQKNLELKPGFVYELRPIEPGYYKNFHGSPVYMAPDDVWKYGETTVGEQRYSDEFYKREKLKMFPIFYGNTIEIKIQEKIMIYGYVFKYGHLPPGNKIFR</sequence>
<dbReference type="InterPro" id="IPR056823">
    <property type="entry name" value="TEN-like_YD-shell"/>
</dbReference>
<evidence type="ECO:0000259" key="6">
    <source>
        <dbReference type="Pfam" id="PF25023"/>
    </source>
</evidence>
<feature type="domain" description="Teneurin-like YD-shell" evidence="6">
    <location>
        <begin position="1766"/>
        <end position="1875"/>
    </location>
</feature>
<dbReference type="InterPro" id="IPR031325">
    <property type="entry name" value="RHS_repeat"/>
</dbReference>
<keyword evidence="2" id="KW-0964">Secreted</keyword>
<evidence type="ECO:0000256" key="4">
    <source>
        <dbReference type="ARBA" id="ARBA00022737"/>
    </source>
</evidence>
<dbReference type="PANTHER" id="PTHR32305">
    <property type="match status" value="1"/>
</dbReference>
<dbReference type="NCBIfam" id="TIGR03696">
    <property type="entry name" value="Rhs_assc_core"/>
    <property type="match status" value="1"/>
</dbReference>
<dbReference type="NCBIfam" id="TIGR01643">
    <property type="entry name" value="YD_repeat_2x"/>
    <property type="match status" value="2"/>
</dbReference>
<dbReference type="InterPro" id="IPR013517">
    <property type="entry name" value="FG-GAP"/>
</dbReference>
<keyword evidence="5" id="KW-0843">Virulence</keyword>
<name>A0A2N6Q2V5_9BACT</name>
<evidence type="ECO:0000256" key="1">
    <source>
        <dbReference type="ARBA" id="ARBA00004613"/>
    </source>
</evidence>
<dbReference type="PANTHER" id="PTHR32305:SF15">
    <property type="entry name" value="PROTEIN RHSA-RELATED"/>
    <property type="match status" value="1"/>
</dbReference>
<dbReference type="SUPFAM" id="SSF69318">
    <property type="entry name" value="Integrin alpha N-terminal domain"/>
    <property type="match status" value="1"/>
</dbReference>
<organism evidence="7 8">
    <name type="scientific">Hoylesella timonensis</name>
    <dbReference type="NCBI Taxonomy" id="386414"/>
    <lineage>
        <taxon>Bacteria</taxon>
        <taxon>Pseudomonadati</taxon>
        <taxon>Bacteroidota</taxon>
        <taxon>Bacteroidia</taxon>
        <taxon>Bacteroidales</taxon>
        <taxon>Prevotellaceae</taxon>
        <taxon>Hoylesella</taxon>
    </lineage>
</organism>
<dbReference type="InterPro" id="IPR050708">
    <property type="entry name" value="T6SS_VgrG/RHS"/>
</dbReference>
<comment type="caution">
    <text evidence="7">The sequence shown here is derived from an EMBL/GenBank/DDBJ whole genome shotgun (WGS) entry which is preliminary data.</text>
</comment>
<dbReference type="Pfam" id="PF25023">
    <property type="entry name" value="TEN_YD-shell"/>
    <property type="match status" value="1"/>
</dbReference>
<accession>A0A2N6Q2V5</accession>
<dbReference type="InterPro" id="IPR028994">
    <property type="entry name" value="Integrin_alpha_N"/>
</dbReference>
<evidence type="ECO:0000313" key="7">
    <source>
        <dbReference type="EMBL" id="PMC07307.1"/>
    </source>
</evidence>
<evidence type="ECO:0000256" key="5">
    <source>
        <dbReference type="ARBA" id="ARBA00023026"/>
    </source>
</evidence>
<gene>
    <name evidence="7" type="ORF">CJ232_11535</name>
</gene>
<dbReference type="Proteomes" id="UP000235661">
    <property type="component" value="Unassembled WGS sequence"/>
</dbReference>
<dbReference type="Pfam" id="PF03534">
    <property type="entry name" value="SpvB"/>
    <property type="match status" value="1"/>
</dbReference>